<feature type="compositionally biased region" description="Low complexity" evidence="1">
    <location>
        <begin position="55"/>
        <end position="70"/>
    </location>
</feature>
<feature type="region of interest" description="Disordered" evidence="1">
    <location>
        <begin position="43"/>
        <end position="70"/>
    </location>
</feature>
<protein>
    <submittedName>
        <fullName evidence="2">Uncharacterized protein</fullName>
    </submittedName>
</protein>
<sequence length="156" mass="17606">MGQPRELEHTLATLPTRKVWLPPALEARKSIYSHLLLPPKGRLEPSSSYMPPLMSKSTTPQTSSSKVQTPRCSSTHVALCTTPTCISRITLPRPHTGLPRRPITTPPEYTAKNQIGKGLWATTLRWRRRASVGMRMLPWPASMKYMQLATQVVWHN</sequence>
<name>A0A0D2KRH0_HYPSF</name>
<evidence type="ECO:0000313" key="2">
    <source>
        <dbReference type="EMBL" id="KJA17212.1"/>
    </source>
</evidence>
<evidence type="ECO:0000256" key="1">
    <source>
        <dbReference type="SAM" id="MobiDB-lite"/>
    </source>
</evidence>
<reference evidence="3" key="1">
    <citation type="submission" date="2014-04" db="EMBL/GenBank/DDBJ databases">
        <title>Evolutionary Origins and Diversification of the Mycorrhizal Mutualists.</title>
        <authorList>
            <consortium name="DOE Joint Genome Institute"/>
            <consortium name="Mycorrhizal Genomics Consortium"/>
            <person name="Kohler A."/>
            <person name="Kuo A."/>
            <person name="Nagy L.G."/>
            <person name="Floudas D."/>
            <person name="Copeland A."/>
            <person name="Barry K.W."/>
            <person name="Cichocki N."/>
            <person name="Veneault-Fourrey C."/>
            <person name="LaButti K."/>
            <person name="Lindquist E.A."/>
            <person name="Lipzen A."/>
            <person name="Lundell T."/>
            <person name="Morin E."/>
            <person name="Murat C."/>
            <person name="Riley R."/>
            <person name="Ohm R."/>
            <person name="Sun H."/>
            <person name="Tunlid A."/>
            <person name="Henrissat B."/>
            <person name="Grigoriev I.V."/>
            <person name="Hibbett D.S."/>
            <person name="Martin F."/>
        </authorList>
    </citation>
    <scope>NUCLEOTIDE SEQUENCE [LARGE SCALE GENOMIC DNA]</scope>
    <source>
        <strain evidence="3">FD-334 SS-4</strain>
    </source>
</reference>
<gene>
    <name evidence="2" type="ORF">HYPSUDRAFT_90870</name>
</gene>
<dbReference type="Proteomes" id="UP000054270">
    <property type="component" value="Unassembled WGS sequence"/>
</dbReference>
<organism evidence="2 3">
    <name type="scientific">Hypholoma sublateritium (strain FD-334 SS-4)</name>
    <dbReference type="NCBI Taxonomy" id="945553"/>
    <lineage>
        <taxon>Eukaryota</taxon>
        <taxon>Fungi</taxon>
        <taxon>Dikarya</taxon>
        <taxon>Basidiomycota</taxon>
        <taxon>Agaricomycotina</taxon>
        <taxon>Agaricomycetes</taxon>
        <taxon>Agaricomycetidae</taxon>
        <taxon>Agaricales</taxon>
        <taxon>Agaricineae</taxon>
        <taxon>Strophariaceae</taxon>
        <taxon>Hypholoma</taxon>
    </lineage>
</organism>
<dbReference type="EMBL" id="KN817607">
    <property type="protein sequence ID" value="KJA17212.1"/>
    <property type="molecule type" value="Genomic_DNA"/>
</dbReference>
<accession>A0A0D2KRH0</accession>
<keyword evidence="3" id="KW-1185">Reference proteome</keyword>
<dbReference type="AlphaFoldDB" id="A0A0D2KRH0"/>
<evidence type="ECO:0000313" key="3">
    <source>
        <dbReference type="Proteomes" id="UP000054270"/>
    </source>
</evidence>
<proteinExistence type="predicted"/>